<evidence type="ECO:0000256" key="1">
    <source>
        <dbReference type="SAM" id="MobiDB-lite"/>
    </source>
</evidence>
<dbReference type="Proteomes" id="UP000053593">
    <property type="component" value="Unassembled WGS sequence"/>
</dbReference>
<sequence>IAQATGLSGYLDGTIPSPSPTTANIQGAAPAPTPVNLHSPTLEEWELRDVQIAGIIYQNVKDPCSMGITQDMSAQVMWIALTTK</sequence>
<keyword evidence="3" id="KW-1185">Reference proteome</keyword>
<evidence type="ECO:0000313" key="3">
    <source>
        <dbReference type="Proteomes" id="UP000053593"/>
    </source>
</evidence>
<feature type="non-terminal residue" evidence="2">
    <location>
        <position position="84"/>
    </location>
</feature>
<reference evidence="2 3" key="1">
    <citation type="submission" date="2014-04" db="EMBL/GenBank/DDBJ databases">
        <title>Evolutionary Origins and Diversification of the Mycorrhizal Mutualists.</title>
        <authorList>
            <consortium name="DOE Joint Genome Institute"/>
            <consortium name="Mycorrhizal Genomics Consortium"/>
            <person name="Kohler A."/>
            <person name="Kuo A."/>
            <person name="Nagy L.G."/>
            <person name="Floudas D."/>
            <person name="Copeland A."/>
            <person name="Barry K.W."/>
            <person name="Cichocki N."/>
            <person name="Veneault-Fourrey C."/>
            <person name="LaButti K."/>
            <person name="Lindquist E.A."/>
            <person name="Lipzen A."/>
            <person name="Lundell T."/>
            <person name="Morin E."/>
            <person name="Murat C."/>
            <person name="Riley R."/>
            <person name="Ohm R."/>
            <person name="Sun H."/>
            <person name="Tunlid A."/>
            <person name="Henrissat B."/>
            <person name="Grigoriev I.V."/>
            <person name="Hibbett D.S."/>
            <person name="Martin F."/>
        </authorList>
    </citation>
    <scope>NUCLEOTIDE SEQUENCE [LARGE SCALE GENOMIC DNA]</scope>
    <source>
        <strain evidence="2 3">FD-317 M1</strain>
    </source>
</reference>
<gene>
    <name evidence="2" type="ORF">GYMLUDRAFT_134563</name>
</gene>
<protein>
    <submittedName>
        <fullName evidence="2">Uncharacterized protein</fullName>
    </submittedName>
</protein>
<feature type="region of interest" description="Disordered" evidence="1">
    <location>
        <begin position="1"/>
        <end position="32"/>
    </location>
</feature>
<dbReference type="HOGENOM" id="CLU_135711_1_0_1"/>
<dbReference type="EMBL" id="KN834953">
    <property type="protein sequence ID" value="KIK49937.1"/>
    <property type="molecule type" value="Genomic_DNA"/>
</dbReference>
<evidence type="ECO:0000313" key="2">
    <source>
        <dbReference type="EMBL" id="KIK49937.1"/>
    </source>
</evidence>
<accession>A0A0D0BWN6</accession>
<feature type="non-terminal residue" evidence="2">
    <location>
        <position position="1"/>
    </location>
</feature>
<proteinExistence type="predicted"/>
<organism evidence="2 3">
    <name type="scientific">Collybiopsis luxurians FD-317 M1</name>
    <dbReference type="NCBI Taxonomy" id="944289"/>
    <lineage>
        <taxon>Eukaryota</taxon>
        <taxon>Fungi</taxon>
        <taxon>Dikarya</taxon>
        <taxon>Basidiomycota</taxon>
        <taxon>Agaricomycotina</taxon>
        <taxon>Agaricomycetes</taxon>
        <taxon>Agaricomycetidae</taxon>
        <taxon>Agaricales</taxon>
        <taxon>Marasmiineae</taxon>
        <taxon>Omphalotaceae</taxon>
        <taxon>Collybiopsis</taxon>
        <taxon>Collybiopsis luxurians</taxon>
    </lineage>
</organism>
<dbReference type="AlphaFoldDB" id="A0A0D0BWN6"/>
<dbReference type="OrthoDB" id="3054003at2759"/>
<name>A0A0D0BWN6_9AGAR</name>